<keyword evidence="2" id="KW-1185">Reference proteome</keyword>
<name>A0ACC2EMM0_DIPCM</name>
<dbReference type="Proteomes" id="UP001162992">
    <property type="component" value="Chromosome 1"/>
</dbReference>
<reference evidence="2" key="1">
    <citation type="journal article" date="2024" name="Proc. Natl. Acad. Sci. U.S.A.">
        <title>Extraordinary preservation of gene collinearity over three hundred million years revealed in homosporous lycophytes.</title>
        <authorList>
            <person name="Li C."/>
            <person name="Wickell D."/>
            <person name="Kuo L.Y."/>
            <person name="Chen X."/>
            <person name="Nie B."/>
            <person name="Liao X."/>
            <person name="Peng D."/>
            <person name="Ji J."/>
            <person name="Jenkins J."/>
            <person name="Williams M."/>
            <person name="Shu S."/>
            <person name="Plott C."/>
            <person name="Barry K."/>
            <person name="Rajasekar S."/>
            <person name="Grimwood J."/>
            <person name="Han X."/>
            <person name="Sun S."/>
            <person name="Hou Z."/>
            <person name="He W."/>
            <person name="Dai G."/>
            <person name="Sun C."/>
            <person name="Schmutz J."/>
            <person name="Leebens-Mack J.H."/>
            <person name="Li F.W."/>
            <person name="Wang L."/>
        </authorList>
    </citation>
    <scope>NUCLEOTIDE SEQUENCE [LARGE SCALE GENOMIC DNA]</scope>
    <source>
        <strain evidence="2">cv. PW_Plant_1</strain>
    </source>
</reference>
<dbReference type="EMBL" id="CM055092">
    <property type="protein sequence ID" value="KAJ7567651.1"/>
    <property type="molecule type" value="Genomic_DNA"/>
</dbReference>
<sequence>MPTNKGGKKKAPLFYTEEDDLKPYGVLANDLMVTPLGLLAAVLGVKYARKEDKDSGCLWVQYRCEFQSPIEKELFEGYRKCSKAEHIWQEISKQEEVVQKNEEERSMIEGLNSRFQEKRRAQEAKNTKKKFS</sequence>
<evidence type="ECO:0000313" key="2">
    <source>
        <dbReference type="Proteomes" id="UP001162992"/>
    </source>
</evidence>
<evidence type="ECO:0000313" key="1">
    <source>
        <dbReference type="EMBL" id="KAJ7567651.1"/>
    </source>
</evidence>
<comment type="caution">
    <text evidence="1">The sequence shown here is derived from an EMBL/GenBank/DDBJ whole genome shotgun (WGS) entry which is preliminary data.</text>
</comment>
<accession>A0ACC2EMM0</accession>
<gene>
    <name evidence="1" type="ORF">O6H91_01G000600</name>
</gene>
<protein>
    <submittedName>
        <fullName evidence="1">Uncharacterized protein</fullName>
    </submittedName>
</protein>
<organism evidence="1 2">
    <name type="scientific">Diphasiastrum complanatum</name>
    <name type="common">Issler's clubmoss</name>
    <name type="synonym">Lycopodium complanatum</name>
    <dbReference type="NCBI Taxonomy" id="34168"/>
    <lineage>
        <taxon>Eukaryota</taxon>
        <taxon>Viridiplantae</taxon>
        <taxon>Streptophyta</taxon>
        <taxon>Embryophyta</taxon>
        <taxon>Tracheophyta</taxon>
        <taxon>Lycopodiopsida</taxon>
        <taxon>Lycopodiales</taxon>
        <taxon>Lycopodiaceae</taxon>
        <taxon>Lycopodioideae</taxon>
        <taxon>Diphasiastrum</taxon>
    </lineage>
</organism>
<proteinExistence type="predicted"/>